<name>A0ABP8ZMU9_9FLAO</name>
<protein>
    <submittedName>
        <fullName evidence="1">Uncharacterized protein</fullName>
    </submittedName>
</protein>
<evidence type="ECO:0000313" key="2">
    <source>
        <dbReference type="Proteomes" id="UP001500141"/>
    </source>
</evidence>
<dbReference type="EMBL" id="BAABIP010000007">
    <property type="protein sequence ID" value="GAA4760342.1"/>
    <property type="molecule type" value="Genomic_DNA"/>
</dbReference>
<keyword evidence="2" id="KW-1185">Reference proteome</keyword>
<organism evidence="1 2">
    <name type="scientific">Flavobacterium hankyongi</name>
    <dbReference type="NCBI Taxonomy" id="1176532"/>
    <lineage>
        <taxon>Bacteria</taxon>
        <taxon>Pseudomonadati</taxon>
        <taxon>Bacteroidota</taxon>
        <taxon>Flavobacteriia</taxon>
        <taxon>Flavobacteriales</taxon>
        <taxon>Flavobacteriaceae</taxon>
        <taxon>Flavobacterium</taxon>
    </lineage>
</organism>
<accession>A0ABP8ZMU9</accession>
<gene>
    <name evidence="1" type="ORF">GCM10023230_06510</name>
</gene>
<dbReference type="Proteomes" id="UP001500141">
    <property type="component" value="Unassembled WGS sequence"/>
</dbReference>
<proteinExistence type="predicted"/>
<comment type="caution">
    <text evidence="1">The sequence shown here is derived from an EMBL/GenBank/DDBJ whole genome shotgun (WGS) entry which is preliminary data.</text>
</comment>
<evidence type="ECO:0000313" key="1">
    <source>
        <dbReference type="EMBL" id="GAA4760342.1"/>
    </source>
</evidence>
<sequence length="66" mass="7152">MNGITVSATSITACKNSGSFGLFFATASTKALILGDIILNFIYVVKTFSFGGANIHFIKIPTYFFY</sequence>
<reference evidence="2" key="1">
    <citation type="journal article" date="2019" name="Int. J. Syst. Evol. Microbiol.">
        <title>The Global Catalogue of Microorganisms (GCM) 10K type strain sequencing project: providing services to taxonomists for standard genome sequencing and annotation.</title>
        <authorList>
            <consortium name="The Broad Institute Genomics Platform"/>
            <consortium name="The Broad Institute Genome Sequencing Center for Infectious Disease"/>
            <person name="Wu L."/>
            <person name="Ma J."/>
        </authorList>
    </citation>
    <scope>NUCLEOTIDE SEQUENCE [LARGE SCALE GENOMIC DNA]</scope>
    <source>
        <strain evidence="2">JCM 18198</strain>
    </source>
</reference>